<proteinExistence type="predicted"/>
<organism evidence="1 2">
    <name type="scientific">Dorcoceras hygrometricum</name>
    <dbReference type="NCBI Taxonomy" id="472368"/>
    <lineage>
        <taxon>Eukaryota</taxon>
        <taxon>Viridiplantae</taxon>
        <taxon>Streptophyta</taxon>
        <taxon>Embryophyta</taxon>
        <taxon>Tracheophyta</taxon>
        <taxon>Spermatophyta</taxon>
        <taxon>Magnoliopsida</taxon>
        <taxon>eudicotyledons</taxon>
        <taxon>Gunneridae</taxon>
        <taxon>Pentapetalae</taxon>
        <taxon>asterids</taxon>
        <taxon>lamiids</taxon>
        <taxon>Lamiales</taxon>
        <taxon>Gesneriaceae</taxon>
        <taxon>Didymocarpoideae</taxon>
        <taxon>Trichosporeae</taxon>
        <taxon>Loxocarpinae</taxon>
        <taxon>Dorcoceras</taxon>
    </lineage>
</organism>
<dbReference type="EMBL" id="KQ999001">
    <property type="protein sequence ID" value="KZV42557.1"/>
    <property type="molecule type" value="Genomic_DNA"/>
</dbReference>
<accession>A0A2Z7C761</accession>
<evidence type="ECO:0000313" key="1">
    <source>
        <dbReference type="EMBL" id="KZV42557.1"/>
    </source>
</evidence>
<reference evidence="1 2" key="1">
    <citation type="journal article" date="2015" name="Proc. Natl. Acad. Sci. U.S.A.">
        <title>The resurrection genome of Boea hygrometrica: A blueprint for survival of dehydration.</title>
        <authorList>
            <person name="Xiao L."/>
            <person name="Yang G."/>
            <person name="Zhang L."/>
            <person name="Yang X."/>
            <person name="Zhao S."/>
            <person name="Ji Z."/>
            <person name="Zhou Q."/>
            <person name="Hu M."/>
            <person name="Wang Y."/>
            <person name="Chen M."/>
            <person name="Xu Y."/>
            <person name="Jin H."/>
            <person name="Xiao X."/>
            <person name="Hu G."/>
            <person name="Bao F."/>
            <person name="Hu Y."/>
            <person name="Wan P."/>
            <person name="Li L."/>
            <person name="Deng X."/>
            <person name="Kuang T."/>
            <person name="Xiang C."/>
            <person name="Zhu J.K."/>
            <person name="Oliver M.J."/>
            <person name="He Y."/>
        </authorList>
    </citation>
    <scope>NUCLEOTIDE SEQUENCE [LARGE SCALE GENOMIC DNA]</scope>
    <source>
        <strain evidence="2">cv. XS01</strain>
    </source>
</reference>
<gene>
    <name evidence="1" type="ORF">F511_19911</name>
</gene>
<dbReference type="AlphaFoldDB" id="A0A2Z7C761"/>
<protein>
    <submittedName>
        <fullName evidence="1">Uncharacterized protein</fullName>
    </submittedName>
</protein>
<evidence type="ECO:0000313" key="2">
    <source>
        <dbReference type="Proteomes" id="UP000250235"/>
    </source>
</evidence>
<name>A0A2Z7C761_9LAMI</name>
<dbReference type="Proteomes" id="UP000250235">
    <property type="component" value="Unassembled WGS sequence"/>
</dbReference>
<keyword evidence="2" id="KW-1185">Reference proteome</keyword>
<sequence>MVAYTADSDEDTRLSFLKSSESFPDGSQQIIIPSPPDSPQAISKLDEVDKPVASIDSRMIYMESKLTYVDSRILSIDSKMHSM</sequence>